<dbReference type="Gene3D" id="1.10.10.10">
    <property type="entry name" value="Winged helix-like DNA-binding domain superfamily/Winged helix DNA-binding domain"/>
    <property type="match status" value="1"/>
</dbReference>
<dbReference type="Proteomes" id="UP000323300">
    <property type="component" value="Unassembled WGS sequence"/>
</dbReference>
<sequence length="263" mass="28761">MTEATPNSGLGQDSGGTAAAAVEPKRVIIFVAAAGTIPISLIYALEREFPWVVVEQVENVKAACADFAHPVSLVLVDTMHLREAENTAEEIFRQHPLAFGALIQHDTKTPPYTYSEVLSSQFVRSVLPMNLRLDIWLSVVRLMLRGGEYIPPDTMHAHSQRTSGQHPPAPNHSAPANGRSAVNGNVSDLTSREIQILEMVSQGLQNKSIAVKFGLSEHTVKIHLHNIISKLGAHNRTEAAARFRDHLAENQPGLIANRQLQRG</sequence>
<name>A0A1I3XM04_9HYPH</name>
<organism evidence="6 7">
    <name type="scientific">Neomesorhizobium albiziae</name>
    <dbReference type="NCBI Taxonomy" id="335020"/>
    <lineage>
        <taxon>Bacteria</taxon>
        <taxon>Pseudomonadati</taxon>
        <taxon>Pseudomonadota</taxon>
        <taxon>Alphaproteobacteria</taxon>
        <taxon>Hyphomicrobiales</taxon>
        <taxon>Phyllobacteriaceae</taxon>
        <taxon>Neomesorhizobium</taxon>
    </lineage>
</organism>
<proteinExistence type="predicted"/>
<dbReference type="GO" id="GO:0003677">
    <property type="term" value="F:DNA binding"/>
    <property type="evidence" value="ECO:0007669"/>
    <property type="project" value="UniProtKB-KW"/>
</dbReference>
<dbReference type="PROSITE" id="PS00622">
    <property type="entry name" value="HTH_LUXR_1"/>
    <property type="match status" value="1"/>
</dbReference>
<keyword evidence="7" id="KW-1185">Reference proteome</keyword>
<evidence type="ECO:0000256" key="1">
    <source>
        <dbReference type="ARBA" id="ARBA00023015"/>
    </source>
</evidence>
<dbReference type="PROSITE" id="PS50043">
    <property type="entry name" value="HTH_LUXR_2"/>
    <property type="match status" value="1"/>
</dbReference>
<keyword evidence="2 6" id="KW-0238">DNA-binding</keyword>
<dbReference type="EMBL" id="FOSL01000003">
    <property type="protein sequence ID" value="SFK20056.1"/>
    <property type="molecule type" value="Genomic_DNA"/>
</dbReference>
<gene>
    <name evidence="6" type="ORF">SAMN04488498_103322</name>
</gene>
<evidence type="ECO:0000259" key="5">
    <source>
        <dbReference type="PROSITE" id="PS50043"/>
    </source>
</evidence>
<dbReference type="InterPro" id="IPR000792">
    <property type="entry name" value="Tscrpt_reg_LuxR_C"/>
</dbReference>
<reference evidence="6 7" key="1">
    <citation type="submission" date="2016-10" db="EMBL/GenBank/DDBJ databases">
        <authorList>
            <person name="Varghese N."/>
            <person name="Submissions S."/>
        </authorList>
    </citation>
    <scope>NUCLEOTIDE SEQUENCE [LARGE SCALE GENOMIC DNA]</scope>
    <source>
        <strain evidence="6 7">DSM 21822</strain>
    </source>
</reference>
<accession>A0A1I3XM04</accession>
<dbReference type="PANTHER" id="PTHR44688:SF16">
    <property type="entry name" value="DNA-BINDING TRANSCRIPTIONAL ACTIVATOR DEVR_DOSR"/>
    <property type="match status" value="1"/>
</dbReference>
<keyword evidence="1" id="KW-0805">Transcription regulation</keyword>
<evidence type="ECO:0000256" key="3">
    <source>
        <dbReference type="ARBA" id="ARBA00023163"/>
    </source>
</evidence>
<dbReference type="InterPro" id="IPR036388">
    <property type="entry name" value="WH-like_DNA-bd_sf"/>
</dbReference>
<feature type="region of interest" description="Disordered" evidence="4">
    <location>
        <begin position="153"/>
        <end position="182"/>
    </location>
</feature>
<dbReference type="PRINTS" id="PR00038">
    <property type="entry name" value="HTHLUXR"/>
</dbReference>
<feature type="domain" description="HTH luxR-type" evidence="5">
    <location>
        <begin position="182"/>
        <end position="247"/>
    </location>
</feature>
<dbReference type="AlphaFoldDB" id="A0A1I3XM04"/>
<dbReference type="CDD" id="cd06170">
    <property type="entry name" value="LuxR_C_like"/>
    <property type="match status" value="1"/>
</dbReference>
<evidence type="ECO:0000256" key="4">
    <source>
        <dbReference type="SAM" id="MobiDB-lite"/>
    </source>
</evidence>
<dbReference type="RefSeq" id="WP_244621639.1">
    <property type="nucleotide sequence ID" value="NZ_BSPE01000008.1"/>
</dbReference>
<evidence type="ECO:0000313" key="6">
    <source>
        <dbReference type="EMBL" id="SFK20056.1"/>
    </source>
</evidence>
<keyword evidence="3" id="KW-0804">Transcription</keyword>
<dbReference type="SMART" id="SM00421">
    <property type="entry name" value="HTH_LUXR"/>
    <property type="match status" value="1"/>
</dbReference>
<protein>
    <submittedName>
        <fullName evidence="6">DNA-binding response regulator, NarL/FixJ family, contains REC and HTH domains</fullName>
    </submittedName>
</protein>
<dbReference type="SUPFAM" id="SSF46894">
    <property type="entry name" value="C-terminal effector domain of the bipartite response regulators"/>
    <property type="match status" value="1"/>
</dbReference>
<evidence type="ECO:0000256" key="2">
    <source>
        <dbReference type="ARBA" id="ARBA00023125"/>
    </source>
</evidence>
<dbReference type="InterPro" id="IPR016032">
    <property type="entry name" value="Sig_transdc_resp-reg_C-effctor"/>
</dbReference>
<dbReference type="GO" id="GO:0006355">
    <property type="term" value="P:regulation of DNA-templated transcription"/>
    <property type="evidence" value="ECO:0007669"/>
    <property type="project" value="InterPro"/>
</dbReference>
<dbReference type="Pfam" id="PF00196">
    <property type="entry name" value="GerE"/>
    <property type="match status" value="1"/>
</dbReference>
<dbReference type="PANTHER" id="PTHR44688">
    <property type="entry name" value="DNA-BINDING TRANSCRIPTIONAL ACTIVATOR DEVR_DOSR"/>
    <property type="match status" value="1"/>
</dbReference>
<evidence type="ECO:0000313" key="7">
    <source>
        <dbReference type="Proteomes" id="UP000323300"/>
    </source>
</evidence>